<dbReference type="EMBL" id="MN740669">
    <property type="protein sequence ID" value="QHU06895.1"/>
    <property type="molecule type" value="Genomic_DNA"/>
</dbReference>
<organism evidence="1">
    <name type="scientific">viral metagenome</name>
    <dbReference type="NCBI Taxonomy" id="1070528"/>
    <lineage>
        <taxon>unclassified sequences</taxon>
        <taxon>metagenomes</taxon>
        <taxon>organismal metagenomes</taxon>
    </lineage>
</organism>
<reference evidence="1" key="1">
    <citation type="journal article" date="2020" name="Nature">
        <title>Giant virus diversity and host interactions through global metagenomics.</title>
        <authorList>
            <person name="Schulz F."/>
            <person name="Roux S."/>
            <person name="Paez-Espino D."/>
            <person name="Jungbluth S."/>
            <person name="Walsh D.A."/>
            <person name="Denef V.J."/>
            <person name="McMahon K.D."/>
            <person name="Konstantinidis K.T."/>
            <person name="Eloe-Fadrosh E.A."/>
            <person name="Kyrpides N.C."/>
            <person name="Woyke T."/>
        </authorList>
    </citation>
    <scope>NUCLEOTIDE SEQUENCE</scope>
    <source>
        <strain evidence="1">GVMAG-S-1038524-41</strain>
    </source>
</reference>
<sequence length="153" mass="17909">MTWHLRGAMSVRRALLGRLLKLDEDIAHVQYELDEAWASQFDQPAEQVKEDDRGDEYDEEECSLRKRKTKKIGKGCTLKTCKRKLNLDYRDKKRAKEARACKRTKRSHTQLKGERDYGVNGHCICDEIEESAGFTSAWMERMNSEVLRLTALW</sequence>
<protein>
    <submittedName>
        <fullName evidence="1">Uncharacterized protein</fullName>
    </submittedName>
</protein>
<accession>A0A6C0JMA5</accession>
<dbReference type="AlphaFoldDB" id="A0A6C0JMA5"/>
<proteinExistence type="predicted"/>
<evidence type="ECO:0000313" key="1">
    <source>
        <dbReference type="EMBL" id="QHU06895.1"/>
    </source>
</evidence>
<name>A0A6C0JMA5_9ZZZZ</name>